<name>A0A1G5MZS2_9PSED</name>
<dbReference type="InterPro" id="IPR050595">
    <property type="entry name" value="Bact_response_regulator"/>
</dbReference>
<comment type="caution">
    <text evidence="4">The sequence shown here is derived from an EMBL/GenBank/DDBJ whole genome shotgun (WGS) entry which is preliminary data.</text>
</comment>
<dbReference type="PANTHER" id="PTHR44591">
    <property type="entry name" value="STRESS RESPONSE REGULATOR PROTEIN 1"/>
    <property type="match status" value="1"/>
</dbReference>
<dbReference type="PROSITE" id="PS50110">
    <property type="entry name" value="RESPONSE_REGULATORY"/>
    <property type="match status" value="1"/>
</dbReference>
<dbReference type="AlphaFoldDB" id="A0A1G5MZS2"/>
<keyword evidence="1 2" id="KW-0597">Phosphoprotein</keyword>
<gene>
    <name evidence="4" type="ORF">SAMN05216279_103393</name>
</gene>
<dbReference type="Gene3D" id="3.40.50.2300">
    <property type="match status" value="1"/>
</dbReference>
<dbReference type="PANTHER" id="PTHR44591:SF3">
    <property type="entry name" value="RESPONSE REGULATORY DOMAIN-CONTAINING PROTEIN"/>
    <property type="match status" value="1"/>
</dbReference>
<dbReference type="InterPro" id="IPR001789">
    <property type="entry name" value="Sig_transdc_resp-reg_receiver"/>
</dbReference>
<dbReference type="InterPro" id="IPR011006">
    <property type="entry name" value="CheY-like_superfamily"/>
</dbReference>
<accession>A0A1G5MZS2</accession>
<dbReference type="SMART" id="SM00448">
    <property type="entry name" value="REC"/>
    <property type="match status" value="1"/>
</dbReference>
<reference evidence="5" key="1">
    <citation type="submission" date="2016-10" db="EMBL/GenBank/DDBJ databases">
        <authorList>
            <person name="de Groot N.N."/>
        </authorList>
    </citation>
    <scope>NUCLEOTIDE SEQUENCE [LARGE SCALE GENOMIC DNA]</scope>
    <source>
        <strain evidence="5">DSM 15758</strain>
    </source>
</reference>
<organism evidence="4 5">
    <name type="scientific">Pseudomonas oryzihabitans</name>
    <dbReference type="NCBI Taxonomy" id="47885"/>
    <lineage>
        <taxon>Bacteria</taxon>
        <taxon>Pseudomonadati</taxon>
        <taxon>Pseudomonadota</taxon>
        <taxon>Gammaproteobacteria</taxon>
        <taxon>Pseudomonadales</taxon>
        <taxon>Pseudomonadaceae</taxon>
        <taxon>Pseudomonas</taxon>
    </lineage>
</organism>
<dbReference type="EMBL" id="FMWB01000003">
    <property type="protein sequence ID" value="SCZ30667.1"/>
    <property type="molecule type" value="Genomic_DNA"/>
</dbReference>
<feature type="domain" description="Response regulatory" evidence="3">
    <location>
        <begin position="6"/>
        <end position="119"/>
    </location>
</feature>
<evidence type="ECO:0000313" key="5">
    <source>
        <dbReference type="Proteomes" id="UP000183046"/>
    </source>
</evidence>
<protein>
    <submittedName>
        <fullName evidence="4">Response regulator receiver domain-containing protein</fullName>
    </submittedName>
</protein>
<evidence type="ECO:0000313" key="4">
    <source>
        <dbReference type="EMBL" id="SCZ30667.1"/>
    </source>
</evidence>
<dbReference type="GO" id="GO:0000160">
    <property type="term" value="P:phosphorelay signal transduction system"/>
    <property type="evidence" value="ECO:0007669"/>
    <property type="project" value="InterPro"/>
</dbReference>
<dbReference type="SUPFAM" id="SSF52172">
    <property type="entry name" value="CheY-like"/>
    <property type="match status" value="1"/>
</dbReference>
<sequence>MQMKRKVLIAEDEAALAEMLSEVFEDAGFDVIAFESADEACAQLHQHVGGLDLLFTDVKMPGEKTGLDLVFAARKYRPELPIVVSSGYFEGPVQQIDQVTLLPKPWSLEKLMAVCDLDFK</sequence>
<evidence type="ECO:0000259" key="3">
    <source>
        <dbReference type="PROSITE" id="PS50110"/>
    </source>
</evidence>
<proteinExistence type="predicted"/>
<dbReference type="Proteomes" id="UP000183046">
    <property type="component" value="Unassembled WGS sequence"/>
</dbReference>
<evidence type="ECO:0000256" key="2">
    <source>
        <dbReference type="PROSITE-ProRule" id="PRU00169"/>
    </source>
</evidence>
<evidence type="ECO:0000256" key="1">
    <source>
        <dbReference type="ARBA" id="ARBA00022553"/>
    </source>
</evidence>
<feature type="modified residue" description="4-aspartylphosphate" evidence="2">
    <location>
        <position position="57"/>
    </location>
</feature>
<dbReference type="Pfam" id="PF00072">
    <property type="entry name" value="Response_reg"/>
    <property type="match status" value="1"/>
</dbReference>